<dbReference type="InterPro" id="IPR013783">
    <property type="entry name" value="Ig-like_fold"/>
</dbReference>
<proteinExistence type="inferred from homology"/>
<comment type="similarity">
    <text evidence="1">Belongs to the transglutaminase superfamily. Transglutaminase family.</text>
</comment>
<dbReference type="GO" id="GO:0003810">
    <property type="term" value="F:protein-glutamine gamma-glutamyltransferase activity"/>
    <property type="evidence" value="ECO:0007669"/>
    <property type="project" value="TreeGrafter"/>
</dbReference>
<dbReference type="SUPFAM" id="SSF81296">
    <property type="entry name" value="E set domains"/>
    <property type="match status" value="1"/>
</dbReference>
<dbReference type="Proteomes" id="UP000694557">
    <property type="component" value="Unassembled WGS sequence"/>
</dbReference>
<evidence type="ECO:0000256" key="1">
    <source>
        <dbReference type="ARBA" id="ARBA00005968"/>
    </source>
</evidence>
<dbReference type="Gene3D" id="2.60.40.10">
    <property type="entry name" value="Immunoglobulins"/>
    <property type="match status" value="2"/>
</dbReference>
<reference evidence="3" key="1">
    <citation type="submission" date="2025-08" db="UniProtKB">
        <authorList>
            <consortium name="Ensembl"/>
        </authorList>
    </citation>
    <scope>IDENTIFICATION</scope>
</reference>
<dbReference type="AlphaFoldDB" id="A0A8C7GAI5"/>
<evidence type="ECO:0000313" key="4">
    <source>
        <dbReference type="Proteomes" id="UP000694557"/>
    </source>
</evidence>
<dbReference type="PANTHER" id="PTHR11590:SF80">
    <property type="entry name" value="TRANSGLUTAMINASE 5,-LIKE"/>
    <property type="match status" value="1"/>
</dbReference>
<sequence length="123" mass="13933">LAEYLRLKHVNLEVHDNHTAHQTLGLSSRHLVVRRGRPFKVTMLLHGRVFNPQMKTLIFTALGHIHPGERHSQSVTVHVCSPAKAPVGLYDLQVHIVCLDGQRSFAIGSFVLLCNPWLQCRFI</sequence>
<protein>
    <recommendedName>
        <fullName evidence="2">Transglutaminase N-terminal domain-containing protein</fullName>
    </recommendedName>
</protein>
<evidence type="ECO:0000259" key="2">
    <source>
        <dbReference type="Pfam" id="PF00868"/>
    </source>
</evidence>
<reference evidence="3" key="2">
    <citation type="submission" date="2025-09" db="UniProtKB">
        <authorList>
            <consortium name="Ensembl"/>
        </authorList>
    </citation>
    <scope>IDENTIFICATION</scope>
</reference>
<keyword evidence="4" id="KW-1185">Reference proteome</keyword>
<dbReference type="GO" id="GO:0005739">
    <property type="term" value="C:mitochondrion"/>
    <property type="evidence" value="ECO:0007669"/>
    <property type="project" value="TreeGrafter"/>
</dbReference>
<name>A0A8C7GAI5_ONCKI</name>
<dbReference type="Ensembl" id="ENSOKIT00005041747.1">
    <property type="protein sequence ID" value="ENSOKIP00005039571.1"/>
    <property type="gene ID" value="ENSOKIG00005016801.1"/>
</dbReference>
<accession>A0A8C7GAI5</accession>
<dbReference type="InterPro" id="IPR014756">
    <property type="entry name" value="Ig_E-set"/>
</dbReference>
<dbReference type="InterPro" id="IPR001102">
    <property type="entry name" value="Transglutaminase_N"/>
</dbReference>
<dbReference type="GO" id="GO:0007399">
    <property type="term" value="P:nervous system development"/>
    <property type="evidence" value="ECO:0007669"/>
    <property type="project" value="UniProtKB-ARBA"/>
</dbReference>
<dbReference type="InterPro" id="IPR050779">
    <property type="entry name" value="Transglutaminase"/>
</dbReference>
<evidence type="ECO:0000313" key="3">
    <source>
        <dbReference type="Ensembl" id="ENSOKIP00005039571.1"/>
    </source>
</evidence>
<dbReference type="PANTHER" id="PTHR11590">
    <property type="entry name" value="PROTEIN-GLUTAMINE GAMMA-GLUTAMYLTRANSFERASE"/>
    <property type="match status" value="1"/>
</dbReference>
<organism evidence="3 4">
    <name type="scientific">Oncorhynchus kisutch</name>
    <name type="common">Coho salmon</name>
    <name type="synonym">Salmo kisutch</name>
    <dbReference type="NCBI Taxonomy" id="8019"/>
    <lineage>
        <taxon>Eukaryota</taxon>
        <taxon>Metazoa</taxon>
        <taxon>Chordata</taxon>
        <taxon>Craniata</taxon>
        <taxon>Vertebrata</taxon>
        <taxon>Euteleostomi</taxon>
        <taxon>Actinopterygii</taxon>
        <taxon>Neopterygii</taxon>
        <taxon>Teleostei</taxon>
        <taxon>Protacanthopterygii</taxon>
        <taxon>Salmoniformes</taxon>
        <taxon>Salmonidae</taxon>
        <taxon>Salmoninae</taxon>
        <taxon>Oncorhynchus</taxon>
    </lineage>
</organism>
<feature type="domain" description="Transglutaminase N-terminal" evidence="2">
    <location>
        <begin position="8"/>
        <end position="61"/>
    </location>
</feature>
<dbReference type="Pfam" id="PF00868">
    <property type="entry name" value="Transglut_N"/>
    <property type="match status" value="1"/>
</dbReference>